<evidence type="ECO:0000313" key="3">
    <source>
        <dbReference type="EMBL" id="KAL0830168.1"/>
    </source>
</evidence>
<proteinExistence type="predicted"/>
<dbReference type="AlphaFoldDB" id="A0ABD0SZB3"/>
<organism evidence="3 4">
    <name type="scientific">Loxostege sticticalis</name>
    <name type="common">Beet webworm moth</name>
    <dbReference type="NCBI Taxonomy" id="481309"/>
    <lineage>
        <taxon>Eukaryota</taxon>
        <taxon>Metazoa</taxon>
        <taxon>Ecdysozoa</taxon>
        <taxon>Arthropoda</taxon>
        <taxon>Hexapoda</taxon>
        <taxon>Insecta</taxon>
        <taxon>Pterygota</taxon>
        <taxon>Neoptera</taxon>
        <taxon>Endopterygota</taxon>
        <taxon>Lepidoptera</taxon>
        <taxon>Glossata</taxon>
        <taxon>Ditrysia</taxon>
        <taxon>Pyraloidea</taxon>
        <taxon>Crambidae</taxon>
        <taxon>Pyraustinae</taxon>
        <taxon>Loxostege</taxon>
    </lineage>
</organism>
<comment type="caution">
    <text evidence="3">The sequence shown here is derived from an EMBL/GenBank/DDBJ whole genome shotgun (WGS) entry which is preliminary data.</text>
</comment>
<dbReference type="GO" id="GO:0003677">
    <property type="term" value="F:DNA binding"/>
    <property type="evidence" value="ECO:0007669"/>
    <property type="project" value="UniProtKB-KW"/>
</dbReference>
<gene>
    <name evidence="3" type="ORF">ABMA28_003625</name>
</gene>
<reference evidence="3 4" key="1">
    <citation type="submission" date="2024-06" db="EMBL/GenBank/DDBJ databases">
        <title>A chromosome-level genome assembly of beet webworm, Loxostege sticticalis.</title>
        <authorList>
            <person name="Zhang Y."/>
        </authorList>
    </citation>
    <scope>NUCLEOTIDE SEQUENCE [LARGE SCALE GENOMIC DNA]</scope>
    <source>
        <strain evidence="3">AQ028</strain>
        <tissue evidence="3">Male pupae</tissue>
    </source>
</reference>
<dbReference type="Pfam" id="PF03221">
    <property type="entry name" value="HTH_Tnp_Tc5"/>
    <property type="match status" value="1"/>
</dbReference>
<keyword evidence="1" id="KW-0238">DNA-binding</keyword>
<evidence type="ECO:0000259" key="2">
    <source>
        <dbReference type="PROSITE" id="PS51253"/>
    </source>
</evidence>
<protein>
    <recommendedName>
        <fullName evidence="2">HTH CENPB-type domain-containing protein</fullName>
    </recommendedName>
</protein>
<feature type="domain" description="HTH CENPB-type" evidence="2">
    <location>
        <begin position="1"/>
        <end position="76"/>
    </location>
</feature>
<dbReference type="Proteomes" id="UP001549921">
    <property type="component" value="Unassembled WGS sequence"/>
</dbReference>
<sequence>MGRKPIFTEAQEKDLAERIKRFSKVGVPLTPKLIRRHAFLFCEKHNIQNCFSDKKSTAGRKWLKNFLARNKDICKRKAQFMNPARAQKLNKPLVEQHFKEIREIYDDLNIDRRTSRTLTIHQQPQVLAEKGSRRDHLIAQEHAENVTVAICINAADMAIPPMILFKGKRMRDEFKENLPPGTLVKMAPKRL</sequence>
<evidence type="ECO:0000313" key="4">
    <source>
        <dbReference type="Proteomes" id="UP001549921"/>
    </source>
</evidence>
<name>A0ABD0SZB3_LOXSC</name>
<accession>A0ABD0SZB3</accession>
<dbReference type="EMBL" id="JBEDNZ010000014">
    <property type="protein sequence ID" value="KAL0830168.1"/>
    <property type="molecule type" value="Genomic_DNA"/>
</dbReference>
<dbReference type="PROSITE" id="PS51253">
    <property type="entry name" value="HTH_CENPB"/>
    <property type="match status" value="1"/>
</dbReference>
<evidence type="ECO:0000256" key="1">
    <source>
        <dbReference type="ARBA" id="ARBA00023125"/>
    </source>
</evidence>
<dbReference type="InterPro" id="IPR006600">
    <property type="entry name" value="HTH_CenpB_DNA-bd_dom"/>
</dbReference>